<dbReference type="AlphaFoldDB" id="A0A7K1S9E9"/>
<accession>A0A7K1S9E9</accession>
<dbReference type="InterPro" id="IPR053224">
    <property type="entry name" value="Sensory_adhesion_molecule"/>
</dbReference>
<protein>
    <submittedName>
        <fullName evidence="2">Gluconolaconase</fullName>
    </submittedName>
</protein>
<dbReference type="EMBL" id="WPIN01000003">
    <property type="protein sequence ID" value="MVM30462.1"/>
    <property type="molecule type" value="Genomic_DNA"/>
</dbReference>
<dbReference type="InterPro" id="IPR011042">
    <property type="entry name" value="6-blade_b-propeller_TolB-like"/>
</dbReference>
<reference evidence="2 3" key="1">
    <citation type="submission" date="2019-12" db="EMBL/GenBank/DDBJ databases">
        <title>Spirosoma sp. HMF4905 genome sequencing and assembly.</title>
        <authorList>
            <person name="Kang H."/>
            <person name="Cha I."/>
            <person name="Kim H."/>
            <person name="Joh K."/>
        </authorList>
    </citation>
    <scope>NUCLEOTIDE SEQUENCE [LARGE SCALE GENOMIC DNA]</scope>
    <source>
        <strain evidence="2 3">HMF4905</strain>
    </source>
</reference>
<evidence type="ECO:0000313" key="3">
    <source>
        <dbReference type="Proteomes" id="UP000436006"/>
    </source>
</evidence>
<organism evidence="2 3">
    <name type="scientific">Spirosoma arboris</name>
    <dbReference type="NCBI Taxonomy" id="2682092"/>
    <lineage>
        <taxon>Bacteria</taxon>
        <taxon>Pseudomonadati</taxon>
        <taxon>Bacteroidota</taxon>
        <taxon>Cytophagia</taxon>
        <taxon>Cytophagales</taxon>
        <taxon>Cytophagaceae</taxon>
        <taxon>Spirosoma</taxon>
    </lineage>
</organism>
<feature type="signal peptide" evidence="1">
    <location>
        <begin position="1"/>
        <end position="22"/>
    </location>
</feature>
<dbReference type="Proteomes" id="UP000436006">
    <property type="component" value="Unassembled WGS sequence"/>
</dbReference>
<keyword evidence="3" id="KW-1185">Reference proteome</keyword>
<comment type="caution">
    <text evidence="2">The sequence shown here is derived from an EMBL/GenBank/DDBJ whole genome shotgun (WGS) entry which is preliminary data.</text>
</comment>
<sequence length="321" mass="35302">MNKKTGLLLISLCLVGSLSSHAQTPRIAIPVPGLYPEGLTYSNQTNRFYVSSVTTATIGSVDRQGNYVKLYEDHGLKSTYGLKIDPKLNRLWVCVSDANYSQFSDSTTAKKLGRLIAIDVTTGKKVADVDLTKLYAGKHFINDLAFDNQGNGYVTDSYSPVIYKLDVSGHASVLAKSDWFKGEEVGLNGIVYHPQGFLLVNNTSSGALYKVDLADPTKINRVMIKTFFPGADGMLWMGESLIVIQNKSVDKVFQLVSKDNWQTADVTAATSAEDRFQQPTTGTLVDGQCYVLNSKMNELADLTKRPSKEFSIQLVQFKPSK</sequence>
<feature type="chain" id="PRO_5029690556" evidence="1">
    <location>
        <begin position="23"/>
        <end position="321"/>
    </location>
</feature>
<dbReference type="RefSeq" id="WP_157584691.1">
    <property type="nucleotide sequence ID" value="NZ_WPIN01000003.1"/>
</dbReference>
<evidence type="ECO:0000313" key="2">
    <source>
        <dbReference type="EMBL" id="MVM30462.1"/>
    </source>
</evidence>
<dbReference type="PANTHER" id="PTHR31460">
    <property type="match status" value="1"/>
</dbReference>
<dbReference type="Gene3D" id="2.120.10.30">
    <property type="entry name" value="TolB, C-terminal domain"/>
    <property type="match status" value="1"/>
</dbReference>
<evidence type="ECO:0000256" key="1">
    <source>
        <dbReference type="SAM" id="SignalP"/>
    </source>
</evidence>
<proteinExistence type="predicted"/>
<gene>
    <name evidence="2" type="ORF">GO755_10490</name>
</gene>
<dbReference type="PANTHER" id="PTHR31460:SF3">
    <property type="entry name" value="MESOCENTIN"/>
    <property type="match status" value="1"/>
</dbReference>
<dbReference type="SUPFAM" id="SSF63829">
    <property type="entry name" value="Calcium-dependent phosphotriesterase"/>
    <property type="match status" value="1"/>
</dbReference>
<name>A0A7K1S9E9_9BACT</name>
<keyword evidence="1" id="KW-0732">Signal</keyword>